<protein>
    <submittedName>
        <fullName evidence="2">Uncharacterized protein</fullName>
    </submittedName>
</protein>
<accession>A0A7D5P748</accession>
<proteinExistence type="predicted"/>
<dbReference type="RefSeq" id="WP_179909391.1">
    <property type="nucleotide sequence ID" value="NZ_CP058910.1"/>
</dbReference>
<dbReference type="AlphaFoldDB" id="A0A7D5P748"/>
<dbReference type="OrthoDB" id="201100at2157"/>
<evidence type="ECO:0000313" key="3">
    <source>
        <dbReference type="Proteomes" id="UP000509667"/>
    </source>
</evidence>
<feature type="compositionally biased region" description="Basic and acidic residues" evidence="1">
    <location>
        <begin position="17"/>
        <end position="34"/>
    </location>
</feature>
<evidence type="ECO:0000256" key="1">
    <source>
        <dbReference type="SAM" id="MobiDB-lite"/>
    </source>
</evidence>
<gene>
    <name evidence="2" type="ORF">HZS55_20495</name>
</gene>
<dbReference type="Pfam" id="PF24037">
    <property type="entry name" value="DUF7346"/>
    <property type="match status" value="1"/>
</dbReference>
<keyword evidence="3" id="KW-1185">Reference proteome</keyword>
<dbReference type="InterPro" id="IPR055770">
    <property type="entry name" value="DUF7346"/>
</dbReference>
<feature type="compositionally biased region" description="Acidic residues" evidence="1">
    <location>
        <begin position="147"/>
        <end position="160"/>
    </location>
</feature>
<feature type="region of interest" description="Disordered" evidence="1">
    <location>
        <begin position="126"/>
        <end position="160"/>
    </location>
</feature>
<evidence type="ECO:0000313" key="2">
    <source>
        <dbReference type="EMBL" id="QLH79525.1"/>
    </source>
</evidence>
<feature type="region of interest" description="Disordered" evidence="1">
    <location>
        <begin position="17"/>
        <end position="57"/>
    </location>
</feature>
<name>A0A7D5P748_9EURY</name>
<reference evidence="2 3" key="1">
    <citation type="submission" date="2020-07" db="EMBL/GenBank/DDBJ databases">
        <title>Halosimplex pelagicum sp. nov. and Halosimplex rubrum sp. nov., isolated from salted brown alga Laminaria, and emended description of the genus Halosimplex.</title>
        <authorList>
            <person name="Cui H."/>
        </authorList>
    </citation>
    <scope>NUCLEOTIDE SEQUENCE [LARGE SCALE GENOMIC DNA]</scope>
    <source>
        <strain evidence="2 3">R27</strain>
    </source>
</reference>
<sequence>MRTVRDESGRRLVLLKESSDASLVRDPETGEQRHVPNGRIEPVDGESPLETASRAVPEPVRAVASAVHDDRSLGLLVEIDARSPVDVRTLTDAVDLCESDLHGHLSEFRAAGLVTETDAAGVRGYETTERASDGLAAMRGSARGDGDDPGADDDPAIGDA</sequence>
<dbReference type="Proteomes" id="UP000509667">
    <property type="component" value="Chromosome"/>
</dbReference>
<dbReference type="KEGG" id="hrr:HZS55_20495"/>
<dbReference type="EMBL" id="CP058910">
    <property type="protein sequence ID" value="QLH79525.1"/>
    <property type="molecule type" value="Genomic_DNA"/>
</dbReference>
<organism evidence="2 3">
    <name type="scientific">Halosimplex rubrum</name>
    <dbReference type="NCBI Taxonomy" id="869889"/>
    <lineage>
        <taxon>Archaea</taxon>
        <taxon>Methanobacteriati</taxon>
        <taxon>Methanobacteriota</taxon>
        <taxon>Stenosarchaea group</taxon>
        <taxon>Halobacteria</taxon>
        <taxon>Halobacteriales</taxon>
        <taxon>Haloarculaceae</taxon>
        <taxon>Halosimplex</taxon>
    </lineage>
</organism>
<dbReference type="GeneID" id="56080296"/>